<dbReference type="Proteomes" id="UP001432322">
    <property type="component" value="Unassembled WGS sequence"/>
</dbReference>
<organism evidence="1 2">
    <name type="scientific">Pristionchus fissidentatus</name>
    <dbReference type="NCBI Taxonomy" id="1538716"/>
    <lineage>
        <taxon>Eukaryota</taxon>
        <taxon>Metazoa</taxon>
        <taxon>Ecdysozoa</taxon>
        <taxon>Nematoda</taxon>
        <taxon>Chromadorea</taxon>
        <taxon>Rhabditida</taxon>
        <taxon>Rhabditina</taxon>
        <taxon>Diplogasteromorpha</taxon>
        <taxon>Diplogasteroidea</taxon>
        <taxon>Neodiplogasteridae</taxon>
        <taxon>Pristionchus</taxon>
    </lineage>
</organism>
<evidence type="ECO:0008006" key="3">
    <source>
        <dbReference type="Google" id="ProtNLM"/>
    </source>
</evidence>
<dbReference type="EMBL" id="BTSY01000004">
    <property type="protein sequence ID" value="GMT22290.1"/>
    <property type="molecule type" value="Genomic_DNA"/>
</dbReference>
<gene>
    <name evidence="1" type="ORF">PFISCL1PPCAC_13587</name>
</gene>
<accession>A0AAV5VW42</accession>
<proteinExistence type="predicted"/>
<sequence length="74" mass="8432">MEVLNFIVCFITLRIIHVHSARSMGSYKWCIYQIVAMSLISQQLTILGPIFLMPLIGMCEPSKTNESLILPHHC</sequence>
<name>A0AAV5VW42_9BILA</name>
<keyword evidence="2" id="KW-1185">Reference proteome</keyword>
<evidence type="ECO:0000313" key="2">
    <source>
        <dbReference type="Proteomes" id="UP001432322"/>
    </source>
</evidence>
<reference evidence="1" key="1">
    <citation type="submission" date="2023-10" db="EMBL/GenBank/DDBJ databases">
        <title>Genome assembly of Pristionchus species.</title>
        <authorList>
            <person name="Yoshida K."/>
            <person name="Sommer R.J."/>
        </authorList>
    </citation>
    <scope>NUCLEOTIDE SEQUENCE</scope>
    <source>
        <strain evidence="1">RS5133</strain>
    </source>
</reference>
<protein>
    <recommendedName>
        <fullName evidence="3">G protein-coupled receptor</fullName>
    </recommendedName>
</protein>
<dbReference type="AlphaFoldDB" id="A0AAV5VW42"/>
<comment type="caution">
    <text evidence="1">The sequence shown here is derived from an EMBL/GenBank/DDBJ whole genome shotgun (WGS) entry which is preliminary data.</text>
</comment>
<evidence type="ECO:0000313" key="1">
    <source>
        <dbReference type="EMBL" id="GMT22290.1"/>
    </source>
</evidence>